<organism evidence="2 3">
    <name type="scientific">Victivallis lenta</name>
    <dbReference type="NCBI Taxonomy" id="2606640"/>
    <lineage>
        <taxon>Bacteria</taxon>
        <taxon>Pseudomonadati</taxon>
        <taxon>Lentisphaerota</taxon>
        <taxon>Lentisphaeria</taxon>
        <taxon>Victivallales</taxon>
        <taxon>Victivallaceae</taxon>
        <taxon>Victivallis</taxon>
    </lineage>
</organism>
<dbReference type="Proteomes" id="UP000435649">
    <property type="component" value="Unassembled WGS sequence"/>
</dbReference>
<name>A0A844G2C2_9BACT</name>
<dbReference type="InterPro" id="IPR052024">
    <property type="entry name" value="Methanogen_methyltrans"/>
</dbReference>
<keyword evidence="3" id="KW-1185">Reference proteome</keyword>
<evidence type="ECO:0000313" key="3">
    <source>
        <dbReference type="Proteomes" id="UP000435649"/>
    </source>
</evidence>
<dbReference type="Pfam" id="PF01208">
    <property type="entry name" value="URO-D"/>
    <property type="match status" value="1"/>
</dbReference>
<accession>A0A844G2C2</accession>
<comment type="caution">
    <text evidence="2">The sequence shown here is derived from an EMBL/GenBank/DDBJ whole genome shotgun (WGS) entry which is preliminary data.</text>
</comment>
<gene>
    <name evidence="2" type="ORF">FYJ85_07045</name>
</gene>
<dbReference type="PANTHER" id="PTHR47099">
    <property type="entry name" value="METHYLCOBAMIDE:COM METHYLTRANSFERASE MTBA"/>
    <property type="match status" value="1"/>
</dbReference>
<feature type="domain" description="Uroporphyrinogen decarboxylase (URO-D)" evidence="1">
    <location>
        <begin position="236"/>
        <end position="412"/>
    </location>
</feature>
<dbReference type="AlphaFoldDB" id="A0A844G2C2"/>
<dbReference type="PANTHER" id="PTHR47099:SF1">
    <property type="entry name" value="METHYLCOBAMIDE:COM METHYLTRANSFERASE MTBA"/>
    <property type="match status" value="1"/>
</dbReference>
<dbReference type="InterPro" id="IPR000257">
    <property type="entry name" value="Uroporphyrinogen_deCOase"/>
</dbReference>
<dbReference type="InterPro" id="IPR038071">
    <property type="entry name" value="UROD/MetE-like_sf"/>
</dbReference>
<evidence type="ECO:0000313" key="2">
    <source>
        <dbReference type="EMBL" id="MST96801.1"/>
    </source>
</evidence>
<dbReference type="GO" id="GO:0006779">
    <property type="term" value="P:porphyrin-containing compound biosynthetic process"/>
    <property type="evidence" value="ECO:0007669"/>
    <property type="project" value="InterPro"/>
</dbReference>
<protein>
    <recommendedName>
        <fullName evidence="1">Uroporphyrinogen decarboxylase (URO-D) domain-containing protein</fullName>
    </recommendedName>
</protein>
<proteinExistence type="predicted"/>
<reference evidence="2 3" key="1">
    <citation type="submission" date="2019-08" db="EMBL/GenBank/DDBJ databases">
        <title>In-depth cultivation of the pig gut microbiome towards novel bacterial diversity and tailored functional studies.</title>
        <authorList>
            <person name="Wylensek D."/>
            <person name="Hitch T.C.A."/>
            <person name="Clavel T."/>
        </authorList>
    </citation>
    <scope>NUCLEOTIDE SEQUENCE [LARGE SCALE GENOMIC DNA]</scope>
    <source>
        <strain evidence="2 3">BBE-744-WT-12</strain>
    </source>
</reference>
<dbReference type="Gene3D" id="3.20.20.210">
    <property type="match status" value="1"/>
</dbReference>
<dbReference type="GO" id="GO:0004853">
    <property type="term" value="F:uroporphyrinogen decarboxylase activity"/>
    <property type="evidence" value="ECO:0007669"/>
    <property type="project" value="InterPro"/>
</dbReference>
<dbReference type="EMBL" id="VUNS01000005">
    <property type="protein sequence ID" value="MST96801.1"/>
    <property type="molecule type" value="Genomic_DNA"/>
</dbReference>
<sequence>MDKIHNMAPPPMHIYDNRNINVSRRFVKSYAGFPRNSSGNFPEMRLSCTIDGGITGKDMVMDSGERVLTALHCGVPDRVPVNYFANPGIDGRLKRHFGLEASDNEGLLLALGVDFRRVEPPYRGPKLHPDYPERGVISDCWGNRMRKVEHGSGCYWDFCEFPLAEAGPEEVAAWPMPSPDDFDYSGIAEQCRRWRSFAVCVGDPGTADVINSSGRVRGMEQTLIDFALDEPAGTLLAERRAEIQLEVLRRTIEAAKGGIDFLWMGEDLGTQIAPLISMETFRRHLKPLHQRFIDLAASFGLPVMAHCCGSSSWVFDEWIGMGVKAVDTLQPEAANMAPEYLKRRFGGRLAFHGCISTAGALSFGSVEEVRKVCRDTLDIMMPGGGYCFAPTHLIQDNSPLENVLEMYRCAREFGRC</sequence>
<dbReference type="SUPFAM" id="SSF51726">
    <property type="entry name" value="UROD/MetE-like"/>
    <property type="match status" value="1"/>
</dbReference>
<evidence type="ECO:0000259" key="1">
    <source>
        <dbReference type="Pfam" id="PF01208"/>
    </source>
</evidence>